<proteinExistence type="predicted"/>
<evidence type="ECO:0000313" key="2">
    <source>
        <dbReference type="Proteomes" id="UP000717328"/>
    </source>
</evidence>
<protein>
    <submittedName>
        <fullName evidence="1">Uncharacterized protein</fullName>
    </submittedName>
</protein>
<organism evidence="1 2">
    <name type="scientific">Sphagnurus paluster</name>
    <dbReference type="NCBI Taxonomy" id="117069"/>
    <lineage>
        <taxon>Eukaryota</taxon>
        <taxon>Fungi</taxon>
        <taxon>Dikarya</taxon>
        <taxon>Basidiomycota</taxon>
        <taxon>Agaricomycotina</taxon>
        <taxon>Agaricomycetes</taxon>
        <taxon>Agaricomycetidae</taxon>
        <taxon>Agaricales</taxon>
        <taxon>Tricholomatineae</taxon>
        <taxon>Lyophyllaceae</taxon>
        <taxon>Sphagnurus</taxon>
    </lineage>
</organism>
<reference evidence="1" key="1">
    <citation type="submission" date="2021-02" db="EMBL/GenBank/DDBJ databases">
        <authorList>
            <person name="Nieuwenhuis M."/>
            <person name="Van De Peppel L.J.J."/>
        </authorList>
    </citation>
    <scope>NUCLEOTIDE SEQUENCE</scope>
    <source>
        <strain evidence="1">D49</strain>
    </source>
</reference>
<dbReference type="Proteomes" id="UP000717328">
    <property type="component" value="Unassembled WGS sequence"/>
</dbReference>
<dbReference type="EMBL" id="JABCKI010001394">
    <property type="protein sequence ID" value="KAG5649198.1"/>
    <property type="molecule type" value="Genomic_DNA"/>
</dbReference>
<dbReference type="AlphaFoldDB" id="A0A9P7KG48"/>
<evidence type="ECO:0000313" key="1">
    <source>
        <dbReference type="EMBL" id="KAG5649198.1"/>
    </source>
</evidence>
<accession>A0A9P7KG48</accession>
<keyword evidence="2" id="KW-1185">Reference proteome</keyword>
<sequence length="76" mass="8756">MSTVKLFAKENSGHIKQKMAEEHTECKLTPKKSNLQLHHKYKNQLFNELDATTRLKYEGKAANLNACMARPPTRKD</sequence>
<comment type="caution">
    <text evidence="1">The sequence shown here is derived from an EMBL/GenBank/DDBJ whole genome shotgun (WGS) entry which is preliminary data.</text>
</comment>
<gene>
    <name evidence="1" type="ORF">H0H81_005470</name>
</gene>
<feature type="non-terminal residue" evidence="1">
    <location>
        <position position="76"/>
    </location>
</feature>
<name>A0A9P7KG48_9AGAR</name>
<reference evidence="1" key="2">
    <citation type="submission" date="2021-10" db="EMBL/GenBank/DDBJ databases">
        <title>Phylogenomics reveals ancestral predisposition of the termite-cultivated fungus Termitomyces towards a domesticated lifestyle.</title>
        <authorList>
            <person name="Auxier B."/>
            <person name="Grum-Grzhimaylo A."/>
            <person name="Cardenas M.E."/>
            <person name="Lodge J.D."/>
            <person name="Laessoe T."/>
            <person name="Pedersen O."/>
            <person name="Smith M.E."/>
            <person name="Kuyper T.W."/>
            <person name="Franco-Molano E.A."/>
            <person name="Baroni T.J."/>
            <person name="Aanen D.K."/>
        </authorList>
    </citation>
    <scope>NUCLEOTIDE SEQUENCE</scope>
    <source>
        <strain evidence="1">D49</strain>
    </source>
</reference>